<dbReference type="AlphaFoldDB" id="A0A7W9Y7V4"/>
<evidence type="ECO:0000259" key="2">
    <source>
        <dbReference type="PROSITE" id="PS50110"/>
    </source>
</evidence>
<dbReference type="InterPro" id="IPR011006">
    <property type="entry name" value="CheY-like_superfamily"/>
</dbReference>
<keyword evidence="4" id="KW-1185">Reference proteome</keyword>
<dbReference type="GO" id="GO:0000160">
    <property type="term" value="P:phosphorelay signal transduction system"/>
    <property type="evidence" value="ECO:0007669"/>
    <property type="project" value="InterPro"/>
</dbReference>
<comment type="caution">
    <text evidence="3">The sequence shown here is derived from an EMBL/GenBank/DDBJ whole genome shotgun (WGS) entry which is preliminary data.</text>
</comment>
<dbReference type="InterPro" id="IPR001789">
    <property type="entry name" value="Sig_transdc_resp-reg_receiver"/>
</dbReference>
<evidence type="ECO:0000313" key="4">
    <source>
        <dbReference type="Proteomes" id="UP000547879"/>
    </source>
</evidence>
<dbReference type="SUPFAM" id="SSF52172">
    <property type="entry name" value="CheY-like"/>
    <property type="match status" value="1"/>
</dbReference>
<feature type="domain" description="Response regulatory" evidence="2">
    <location>
        <begin position="2"/>
        <end position="116"/>
    </location>
</feature>
<dbReference type="PROSITE" id="PS50110">
    <property type="entry name" value="RESPONSE_REGULATORY"/>
    <property type="match status" value="1"/>
</dbReference>
<dbReference type="Pfam" id="PF00072">
    <property type="entry name" value="Response_reg"/>
    <property type="match status" value="1"/>
</dbReference>
<organism evidence="3 4">
    <name type="scientific">Rhizobium wenxiniae</name>
    <dbReference type="NCBI Taxonomy" id="1737357"/>
    <lineage>
        <taxon>Bacteria</taxon>
        <taxon>Pseudomonadati</taxon>
        <taxon>Pseudomonadota</taxon>
        <taxon>Alphaproteobacteria</taxon>
        <taxon>Hyphomicrobiales</taxon>
        <taxon>Rhizobiaceae</taxon>
        <taxon>Rhizobium/Agrobacterium group</taxon>
        <taxon>Rhizobium</taxon>
    </lineage>
</organism>
<gene>
    <name evidence="3" type="ORF">HNQ72_003446</name>
</gene>
<comment type="caution">
    <text evidence="1">Lacks conserved residue(s) required for the propagation of feature annotation.</text>
</comment>
<sequence length="180" mass="19773">MAVLIADPFVERSASLASNLAALGYEIVRCSTLNASMSACLEARPSHVLTELPFSDGCGMDLVRLITAHLPSTRTVVHTWFADIPTAVAAAKAGAYDLVPKPTDEEFLLNILLSDTDRVPAECKIRSAGWVRQQHIEQIMRITSSNISAAARKLHLDRRSLQRMLKRYEDQARSQIGVDG</sequence>
<evidence type="ECO:0000256" key="1">
    <source>
        <dbReference type="PROSITE-ProRule" id="PRU00169"/>
    </source>
</evidence>
<dbReference type="Gene3D" id="1.10.10.60">
    <property type="entry name" value="Homeodomain-like"/>
    <property type="match status" value="1"/>
</dbReference>
<dbReference type="Gene3D" id="3.40.50.2300">
    <property type="match status" value="1"/>
</dbReference>
<evidence type="ECO:0000313" key="3">
    <source>
        <dbReference type="EMBL" id="MBB6163606.1"/>
    </source>
</evidence>
<dbReference type="InterPro" id="IPR009057">
    <property type="entry name" value="Homeodomain-like_sf"/>
</dbReference>
<reference evidence="3 4" key="1">
    <citation type="submission" date="2020-08" db="EMBL/GenBank/DDBJ databases">
        <title>Genomic Encyclopedia of Type Strains, Phase IV (KMG-IV): sequencing the most valuable type-strain genomes for metagenomic binning, comparative biology and taxonomic classification.</title>
        <authorList>
            <person name="Goeker M."/>
        </authorList>
    </citation>
    <scope>NUCLEOTIDE SEQUENCE [LARGE SCALE GENOMIC DNA]</scope>
    <source>
        <strain evidence="3 4">DSM 100734</strain>
    </source>
</reference>
<name>A0A7W9Y7V4_9HYPH</name>
<proteinExistence type="predicted"/>
<dbReference type="SUPFAM" id="SSF46689">
    <property type="entry name" value="Homeodomain-like"/>
    <property type="match status" value="1"/>
</dbReference>
<accession>A0A7W9Y7V4</accession>
<dbReference type="RefSeq" id="WP_183993454.1">
    <property type="nucleotide sequence ID" value="NZ_BMHW01000008.1"/>
</dbReference>
<protein>
    <submittedName>
        <fullName evidence="3">Two-component system response regulator RegA</fullName>
    </submittedName>
</protein>
<dbReference type="EMBL" id="JACHEG010000003">
    <property type="protein sequence ID" value="MBB6163606.1"/>
    <property type="molecule type" value="Genomic_DNA"/>
</dbReference>
<dbReference type="Proteomes" id="UP000547879">
    <property type="component" value="Unassembled WGS sequence"/>
</dbReference>